<dbReference type="Proteomes" id="UP000614469">
    <property type="component" value="Unassembled WGS sequence"/>
</dbReference>
<dbReference type="InterPro" id="IPR035917">
    <property type="entry name" value="YjbQ-like_sf"/>
</dbReference>
<evidence type="ECO:0000313" key="3">
    <source>
        <dbReference type="Proteomes" id="UP000614469"/>
    </source>
</evidence>
<dbReference type="SUPFAM" id="SSF111038">
    <property type="entry name" value="YjbQ-like"/>
    <property type="match status" value="1"/>
</dbReference>
<accession>A0A8J6NJM8</accession>
<dbReference type="PIRSF" id="PIRSF004681">
    <property type="entry name" value="UCP004681"/>
    <property type="match status" value="1"/>
</dbReference>
<comment type="similarity">
    <text evidence="1">Belongs to the UPF0047 family.</text>
</comment>
<organism evidence="2 3">
    <name type="scientific">Candidatus Desulfolinea nitratireducens</name>
    <dbReference type="NCBI Taxonomy" id="2841698"/>
    <lineage>
        <taxon>Bacteria</taxon>
        <taxon>Bacillati</taxon>
        <taxon>Chloroflexota</taxon>
        <taxon>Anaerolineae</taxon>
        <taxon>Anaerolineales</taxon>
        <taxon>Anaerolineales incertae sedis</taxon>
        <taxon>Candidatus Desulfolinea</taxon>
    </lineage>
</organism>
<reference evidence="2 3" key="1">
    <citation type="submission" date="2020-08" db="EMBL/GenBank/DDBJ databases">
        <title>Bridging the membrane lipid divide: bacteria of the FCB group superphylum have the potential to synthesize archaeal ether lipids.</title>
        <authorList>
            <person name="Villanueva L."/>
            <person name="Von Meijenfeldt F.A.B."/>
            <person name="Westbye A.B."/>
            <person name="Yadav S."/>
            <person name="Hopmans E.C."/>
            <person name="Dutilh B.E."/>
            <person name="Sinninghe Damste J.S."/>
        </authorList>
    </citation>
    <scope>NUCLEOTIDE SEQUENCE [LARGE SCALE GENOMIC DNA]</scope>
    <source>
        <strain evidence="2">NIOZ-UU36</strain>
    </source>
</reference>
<gene>
    <name evidence="2" type="ORF">H8E29_07250</name>
</gene>
<dbReference type="NCBIfam" id="TIGR00149">
    <property type="entry name" value="TIGR00149_YjbQ"/>
    <property type="match status" value="1"/>
</dbReference>
<protein>
    <submittedName>
        <fullName evidence="2">YjbQ family protein</fullName>
    </submittedName>
</protein>
<dbReference type="Gene3D" id="2.60.120.460">
    <property type="entry name" value="YjbQ-like"/>
    <property type="match status" value="1"/>
</dbReference>
<dbReference type="Pfam" id="PF01894">
    <property type="entry name" value="YjbQ"/>
    <property type="match status" value="1"/>
</dbReference>
<dbReference type="AlphaFoldDB" id="A0A8J6NJM8"/>
<evidence type="ECO:0000256" key="1">
    <source>
        <dbReference type="ARBA" id="ARBA00005534"/>
    </source>
</evidence>
<sequence length="140" mass="16136">MNWHKSTLEIRTSGKGLHEVTSLIAKQMDDWQVGEGICYLFLQHTSASLLITESWDPSARADLESFMERIASENEPWYTHTLEGPDDATSHIRAMLTDVSITIPIDYGKLSLGQWQGVFLFEHRDRPHNRRILMRVLEVI</sequence>
<proteinExistence type="inferred from homology"/>
<evidence type="ECO:0000313" key="2">
    <source>
        <dbReference type="EMBL" id="MBC8335042.1"/>
    </source>
</evidence>
<dbReference type="EMBL" id="JACNJN010000087">
    <property type="protein sequence ID" value="MBC8335042.1"/>
    <property type="molecule type" value="Genomic_DNA"/>
</dbReference>
<dbReference type="InterPro" id="IPR001602">
    <property type="entry name" value="UPF0047_YjbQ-like"/>
</dbReference>
<comment type="caution">
    <text evidence="2">The sequence shown here is derived from an EMBL/GenBank/DDBJ whole genome shotgun (WGS) entry which is preliminary data.</text>
</comment>
<dbReference type="PANTHER" id="PTHR30615:SF8">
    <property type="entry name" value="UPF0047 PROTEIN C4A8.02C"/>
    <property type="match status" value="1"/>
</dbReference>
<dbReference type="PANTHER" id="PTHR30615">
    <property type="entry name" value="UNCHARACTERIZED PROTEIN YJBQ-RELATED"/>
    <property type="match status" value="1"/>
</dbReference>
<name>A0A8J6NJM8_9CHLR</name>